<dbReference type="GO" id="GO:0003824">
    <property type="term" value="F:catalytic activity"/>
    <property type="evidence" value="ECO:0007669"/>
    <property type="project" value="InterPro"/>
</dbReference>
<feature type="compositionally biased region" description="Polar residues" evidence="1">
    <location>
        <begin position="284"/>
        <end position="295"/>
    </location>
</feature>
<protein>
    <recommendedName>
        <fullName evidence="4">DNA glycosylase</fullName>
    </recommendedName>
</protein>
<name>M3BR69_SPHMS</name>
<proteinExistence type="predicted"/>
<dbReference type="OMA" id="SDELYRW"/>
<evidence type="ECO:0000313" key="3">
    <source>
        <dbReference type="Proteomes" id="UP000016931"/>
    </source>
</evidence>
<dbReference type="GeneID" id="27900232"/>
<dbReference type="PANTHER" id="PTHR21521:SF0">
    <property type="entry name" value="AMUN, ISOFORM A"/>
    <property type="match status" value="1"/>
</dbReference>
<dbReference type="OrthoDB" id="8249012at2759"/>
<dbReference type="SUPFAM" id="SSF48150">
    <property type="entry name" value="DNA-glycosylase"/>
    <property type="match status" value="1"/>
</dbReference>
<sequence length="295" mass="33026">MHPQCRIEVITREAFVEALKYYPQVVPSRAYDYEDLRYATIPQAVTARKEKGQLHLGKSELASLVDWKLSHGTFRPKLKQLVQSNPPDTVQKTTATAFSSFDGTLEKLKASLKQLSTLKGIGPATASLLLSVAFPSTVPFFSDELFRWTFWEEGKGKGWDRPIKYTPKEYHELFSRIQEIRNRHDWAAVDMEKVAFVLGHRASGGGTSRPEEEERSKQTAGAAKDKAKALEKISDKRGGLDLDESPPPTKKLKKEHENAEPPQAEEPVKKKASTAKTPKPPTIGTRSSSRLQKKG</sequence>
<dbReference type="eggNOG" id="ENOG502QR55">
    <property type="taxonomic scope" value="Eukaryota"/>
</dbReference>
<organism evidence="2 3">
    <name type="scientific">Sphaerulina musiva (strain SO2202)</name>
    <name type="common">Poplar stem canker fungus</name>
    <name type="synonym">Septoria musiva</name>
    <dbReference type="NCBI Taxonomy" id="692275"/>
    <lineage>
        <taxon>Eukaryota</taxon>
        <taxon>Fungi</taxon>
        <taxon>Dikarya</taxon>
        <taxon>Ascomycota</taxon>
        <taxon>Pezizomycotina</taxon>
        <taxon>Dothideomycetes</taxon>
        <taxon>Dothideomycetidae</taxon>
        <taxon>Mycosphaerellales</taxon>
        <taxon>Mycosphaerellaceae</taxon>
        <taxon>Sphaerulina</taxon>
    </lineage>
</organism>
<dbReference type="STRING" id="692275.M3BR69"/>
<dbReference type="AlphaFoldDB" id="M3BR69"/>
<evidence type="ECO:0000256" key="1">
    <source>
        <dbReference type="SAM" id="MobiDB-lite"/>
    </source>
</evidence>
<dbReference type="PANTHER" id="PTHR21521">
    <property type="entry name" value="AMUN, ISOFORM A"/>
    <property type="match status" value="1"/>
</dbReference>
<feature type="compositionally biased region" description="Basic and acidic residues" evidence="1">
    <location>
        <begin position="209"/>
        <end position="240"/>
    </location>
</feature>
<evidence type="ECO:0000313" key="2">
    <source>
        <dbReference type="EMBL" id="EMF08618.1"/>
    </source>
</evidence>
<dbReference type="EMBL" id="KB456271">
    <property type="protein sequence ID" value="EMF08618.1"/>
    <property type="molecule type" value="Genomic_DNA"/>
</dbReference>
<accession>M3BR69</accession>
<dbReference type="Proteomes" id="UP000016931">
    <property type="component" value="Unassembled WGS sequence"/>
</dbReference>
<dbReference type="HOGENOM" id="CLU_048127_2_0_1"/>
<dbReference type="RefSeq" id="XP_016756739.1">
    <property type="nucleotide sequence ID" value="XM_016903095.1"/>
</dbReference>
<feature type="region of interest" description="Disordered" evidence="1">
    <location>
        <begin position="201"/>
        <end position="295"/>
    </location>
</feature>
<dbReference type="InterPro" id="IPR011257">
    <property type="entry name" value="DNA_glycosylase"/>
</dbReference>
<gene>
    <name evidence="2" type="ORF">SEPMUDRAFT_145208</name>
</gene>
<keyword evidence="3" id="KW-1185">Reference proteome</keyword>
<evidence type="ECO:0008006" key="4">
    <source>
        <dbReference type="Google" id="ProtNLM"/>
    </source>
</evidence>
<reference evidence="2 3" key="1">
    <citation type="journal article" date="2012" name="PLoS Pathog.">
        <title>Diverse lifestyles and strategies of plant pathogenesis encoded in the genomes of eighteen Dothideomycetes fungi.</title>
        <authorList>
            <person name="Ohm R.A."/>
            <person name="Feau N."/>
            <person name="Henrissat B."/>
            <person name="Schoch C.L."/>
            <person name="Horwitz B.A."/>
            <person name="Barry K.W."/>
            <person name="Condon B.J."/>
            <person name="Copeland A.C."/>
            <person name="Dhillon B."/>
            <person name="Glaser F."/>
            <person name="Hesse C.N."/>
            <person name="Kosti I."/>
            <person name="LaButti K."/>
            <person name="Lindquist E.A."/>
            <person name="Lucas S."/>
            <person name="Salamov A.A."/>
            <person name="Bradshaw R.E."/>
            <person name="Ciuffetti L."/>
            <person name="Hamelin R.C."/>
            <person name="Kema G.H.J."/>
            <person name="Lawrence C."/>
            <person name="Scott J.A."/>
            <person name="Spatafora J.W."/>
            <person name="Turgeon B.G."/>
            <person name="de Wit P.J.G.M."/>
            <person name="Zhong S."/>
            <person name="Goodwin S.B."/>
            <person name="Grigoriev I.V."/>
        </authorList>
    </citation>
    <scope>NUCLEOTIDE SEQUENCE [LARGE SCALE GENOMIC DNA]</scope>
    <source>
        <strain evidence="2 3">SO2202</strain>
    </source>
</reference>
<dbReference type="GO" id="GO:0006281">
    <property type="term" value="P:DNA repair"/>
    <property type="evidence" value="ECO:0007669"/>
    <property type="project" value="InterPro"/>
</dbReference>